<evidence type="ECO:0000256" key="13">
    <source>
        <dbReference type="ARBA" id="ARBA00023027"/>
    </source>
</evidence>
<dbReference type="RefSeq" id="WP_024024342.1">
    <property type="nucleotide sequence ID" value="NZ_AYOZ01000023.1"/>
</dbReference>
<keyword evidence="20" id="KW-0223">Dioxygenase</keyword>
<keyword evidence="6 17" id="KW-0561">Oxygen transport</keyword>
<dbReference type="CDD" id="cd14776">
    <property type="entry name" value="HmpEc-globin-like"/>
    <property type="match status" value="1"/>
</dbReference>
<keyword evidence="10 17" id="KW-0521">NADP</keyword>
<organism evidence="20 21">
    <name type="scientific">Marinomonas profundimaris</name>
    <dbReference type="NCBI Taxonomy" id="1208321"/>
    <lineage>
        <taxon>Bacteria</taxon>
        <taxon>Pseudomonadati</taxon>
        <taxon>Pseudomonadota</taxon>
        <taxon>Gammaproteobacteria</taxon>
        <taxon>Oceanospirillales</taxon>
        <taxon>Oceanospirillaceae</taxon>
        <taxon>Marinomonas</taxon>
    </lineage>
</organism>
<dbReference type="GO" id="GO:0019825">
    <property type="term" value="F:oxygen binding"/>
    <property type="evidence" value="ECO:0007669"/>
    <property type="project" value="InterPro"/>
</dbReference>
<keyword evidence="11 17" id="KW-0560">Oxidoreductase</keyword>
<feature type="binding site" evidence="17">
    <location>
        <position position="190"/>
    </location>
    <ligand>
        <name>FAD</name>
        <dbReference type="ChEBI" id="CHEBI:57692"/>
    </ligand>
</feature>
<feature type="binding site" evidence="17">
    <location>
        <begin position="389"/>
        <end position="392"/>
    </location>
    <ligand>
        <name>FAD</name>
        <dbReference type="ChEBI" id="CHEBI:57692"/>
    </ligand>
</feature>
<evidence type="ECO:0000256" key="2">
    <source>
        <dbReference type="ARBA" id="ARBA00008414"/>
    </source>
</evidence>
<feature type="domain" description="FAD-binding FR-type" evidence="19">
    <location>
        <begin position="152"/>
        <end position="261"/>
    </location>
</feature>
<dbReference type="SUPFAM" id="SSF46458">
    <property type="entry name" value="Globin-like"/>
    <property type="match status" value="1"/>
</dbReference>
<dbReference type="PATRIC" id="fig|1208321.3.peg.2246"/>
<dbReference type="PRINTS" id="PR00371">
    <property type="entry name" value="FPNCR"/>
</dbReference>
<comment type="similarity">
    <text evidence="2 17">Belongs to the globin family. Two-domain flavohemoproteins subfamily.</text>
</comment>
<feature type="domain" description="Globin" evidence="18">
    <location>
        <begin position="1"/>
        <end position="138"/>
    </location>
</feature>
<feature type="site" description="Influences the redox potential of the prosthetic heme and FAD groups" evidence="17">
    <location>
        <position position="84"/>
    </location>
</feature>
<dbReference type="eggNOG" id="COG1018">
    <property type="taxonomic scope" value="Bacteria"/>
</dbReference>
<dbReference type="GO" id="GO:0046872">
    <property type="term" value="F:metal ion binding"/>
    <property type="evidence" value="ECO:0007669"/>
    <property type="project" value="UniProtKB-KW"/>
</dbReference>
<dbReference type="FunFam" id="1.10.490.10:FF:000003">
    <property type="entry name" value="Flavohemoprotein"/>
    <property type="match status" value="1"/>
</dbReference>
<evidence type="ECO:0000256" key="10">
    <source>
        <dbReference type="ARBA" id="ARBA00022857"/>
    </source>
</evidence>
<dbReference type="GO" id="GO:0071500">
    <property type="term" value="P:cellular response to nitrosative stress"/>
    <property type="evidence" value="ECO:0007669"/>
    <property type="project" value="TreeGrafter"/>
</dbReference>
<evidence type="ECO:0000256" key="16">
    <source>
        <dbReference type="ARBA" id="ARBA00049433"/>
    </source>
</evidence>
<evidence type="ECO:0000256" key="14">
    <source>
        <dbReference type="ARBA" id="ARBA00025094"/>
    </source>
</evidence>
<feature type="binding site" description="proximal binding residue" evidence="17">
    <location>
        <position position="85"/>
    </location>
    <ligand>
        <name>heme b</name>
        <dbReference type="ChEBI" id="CHEBI:60344"/>
    </ligand>
    <ligandPart>
        <name>Fe</name>
        <dbReference type="ChEBI" id="CHEBI:18248"/>
    </ligandPart>
</feature>
<dbReference type="InterPro" id="IPR001709">
    <property type="entry name" value="Flavoprot_Pyr_Nucl_cyt_Rdtase"/>
</dbReference>
<evidence type="ECO:0000256" key="12">
    <source>
        <dbReference type="ARBA" id="ARBA00023004"/>
    </source>
</evidence>
<evidence type="ECO:0000259" key="18">
    <source>
        <dbReference type="PROSITE" id="PS01033"/>
    </source>
</evidence>
<dbReference type="Pfam" id="PF00175">
    <property type="entry name" value="NAD_binding_1"/>
    <property type="match status" value="1"/>
</dbReference>
<feature type="binding site" evidence="17">
    <location>
        <begin position="206"/>
        <end position="209"/>
    </location>
    <ligand>
        <name>FAD</name>
        <dbReference type="ChEBI" id="CHEBI:57692"/>
    </ligand>
</feature>
<dbReference type="InterPro" id="IPR012292">
    <property type="entry name" value="Globin/Proto"/>
</dbReference>
<evidence type="ECO:0000256" key="7">
    <source>
        <dbReference type="ARBA" id="ARBA00022630"/>
    </source>
</evidence>
<dbReference type="Proteomes" id="UP000018857">
    <property type="component" value="Unassembled WGS sequence"/>
</dbReference>
<keyword evidence="5 17" id="KW-0349">Heme</keyword>
<comment type="cofactor">
    <cofactor evidence="17">
        <name>heme b</name>
        <dbReference type="ChEBI" id="CHEBI:60344"/>
    </cofactor>
    <text evidence="17">Binds 1 heme b (iron(II)-protoporphyrin IX) group per subunit.</text>
</comment>
<accession>W1RRL3</accession>
<dbReference type="SUPFAM" id="SSF63380">
    <property type="entry name" value="Riboflavin synthase domain-like"/>
    <property type="match status" value="1"/>
</dbReference>
<gene>
    <name evidence="17" type="primary">hmp</name>
    <name evidence="20" type="ORF">D104_11285</name>
</gene>
<evidence type="ECO:0000256" key="6">
    <source>
        <dbReference type="ARBA" id="ARBA00022621"/>
    </source>
</evidence>
<dbReference type="FunFam" id="3.40.50.80:FF:000010">
    <property type="entry name" value="Flavohemoprotein"/>
    <property type="match status" value="1"/>
</dbReference>
<evidence type="ECO:0000256" key="17">
    <source>
        <dbReference type="HAMAP-Rule" id="MF_01252"/>
    </source>
</evidence>
<keyword evidence="4 17" id="KW-0216">Detoxification</keyword>
<dbReference type="GO" id="GO:0071949">
    <property type="term" value="F:FAD binding"/>
    <property type="evidence" value="ECO:0007669"/>
    <property type="project" value="InterPro"/>
</dbReference>
<evidence type="ECO:0000256" key="4">
    <source>
        <dbReference type="ARBA" id="ARBA00022575"/>
    </source>
</evidence>
<feature type="binding site" evidence="17">
    <location>
        <begin position="273"/>
        <end position="278"/>
    </location>
    <ligand>
        <name>NADP(+)</name>
        <dbReference type="ChEBI" id="CHEBI:58349"/>
    </ligand>
</feature>
<feature type="active site" description="Charge relay system" evidence="17">
    <location>
        <position position="95"/>
    </location>
</feature>
<dbReference type="EMBL" id="AYOZ01000023">
    <property type="protein sequence ID" value="ETI59816.1"/>
    <property type="molecule type" value="Genomic_DNA"/>
</dbReference>
<dbReference type="InterPro" id="IPR023950">
    <property type="entry name" value="Hmp"/>
</dbReference>
<dbReference type="Gene3D" id="1.10.490.10">
    <property type="entry name" value="Globins"/>
    <property type="match status" value="1"/>
</dbReference>
<dbReference type="NCBIfam" id="NF009805">
    <property type="entry name" value="PRK13289.1"/>
    <property type="match status" value="1"/>
</dbReference>
<dbReference type="eggNOG" id="COG1017">
    <property type="taxonomic scope" value="Bacteria"/>
</dbReference>
<keyword evidence="13 17" id="KW-0520">NAD</keyword>
<dbReference type="InterPro" id="IPR017927">
    <property type="entry name" value="FAD-bd_FR_type"/>
</dbReference>
<dbReference type="GO" id="GO:0008941">
    <property type="term" value="F:nitric oxide dioxygenase NAD(P)H activity"/>
    <property type="evidence" value="ECO:0007669"/>
    <property type="project" value="UniProtKB-UniRule"/>
</dbReference>
<dbReference type="Pfam" id="PF00970">
    <property type="entry name" value="FAD_binding_6"/>
    <property type="match status" value="1"/>
</dbReference>
<comment type="similarity">
    <text evidence="1 17">In the C-terminal section; belongs to the flavoprotein pyridine nucleotide cytochrome reductase family.</text>
</comment>
<proteinExistence type="inferred from homology"/>
<dbReference type="HAMAP" id="MF_01252">
    <property type="entry name" value="Hmp"/>
    <property type="match status" value="1"/>
</dbReference>
<dbReference type="SUPFAM" id="SSF52343">
    <property type="entry name" value="Ferredoxin reductase-like, C-terminal NADP-linked domain"/>
    <property type="match status" value="1"/>
</dbReference>
<dbReference type="GO" id="GO:0020037">
    <property type="term" value="F:heme binding"/>
    <property type="evidence" value="ECO:0007669"/>
    <property type="project" value="InterPro"/>
</dbReference>
<dbReference type="CDD" id="cd06184">
    <property type="entry name" value="flavohem_like_fad_nad_binding"/>
    <property type="match status" value="1"/>
</dbReference>
<comment type="catalytic activity">
    <reaction evidence="15 17">
        <text>2 nitric oxide + NADH + 2 O2 = 2 nitrate + NAD(+) + H(+)</text>
        <dbReference type="Rhea" id="RHEA:19469"/>
        <dbReference type="ChEBI" id="CHEBI:15378"/>
        <dbReference type="ChEBI" id="CHEBI:15379"/>
        <dbReference type="ChEBI" id="CHEBI:16480"/>
        <dbReference type="ChEBI" id="CHEBI:17632"/>
        <dbReference type="ChEBI" id="CHEBI:57540"/>
        <dbReference type="ChEBI" id="CHEBI:57945"/>
        <dbReference type="EC" id="1.14.12.17"/>
    </reaction>
</comment>
<comment type="cofactor">
    <cofactor evidence="17">
        <name>FAD</name>
        <dbReference type="ChEBI" id="CHEBI:57692"/>
    </cofactor>
    <text evidence="17">Binds 1 FAD per subunit.</text>
</comment>
<dbReference type="PRINTS" id="PR00410">
    <property type="entry name" value="PHEHYDRXLASE"/>
</dbReference>
<evidence type="ECO:0000313" key="21">
    <source>
        <dbReference type="Proteomes" id="UP000018857"/>
    </source>
</evidence>
<dbReference type="GO" id="GO:0005344">
    <property type="term" value="F:oxygen carrier activity"/>
    <property type="evidence" value="ECO:0007669"/>
    <property type="project" value="UniProtKB-UniRule"/>
</dbReference>
<dbReference type="InterPro" id="IPR017938">
    <property type="entry name" value="Riboflavin_synthase-like_b-brl"/>
</dbReference>
<evidence type="ECO:0000313" key="20">
    <source>
        <dbReference type="EMBL" id="ETI59816.1"/>
    </source>
</evidence>
<protein>
    <recommendedName>
        <fullName evidence="17">Flavohemoprotein</fullName>
    </recommendedName>
    <alternativeName>
        <fullName evidence="17">Flavohemoglobin</fullName>
    </alternativeName>
    <alternativeName>
        <fullName evidence="17">Hemoglobin-like protein</fullName>
    </alternativeName>
    <alternativeName>
        <fullName evidence="17">Nitric oxide dioxygenase</fullName>
        <shortName evidence="17">NO oxygenase</shortName>
        <shortName evidence="17">NOD</shortName>
        <ecNumber evidence="17">1.14.12.17</ecNumber>
    </alternativeName>
</protein>
<keyword evidence="3 17" id="KW-0813">Transport</keyword>
<dbReference type="FunFam" id="2.40.30.10:FF:000034">
    <property type="entry name" value="Flavohemoprotein"/>
    <property type="match status" value="1"/>
</dbReference>
<dbReference type="EC" id="1.14.12.17" evidence="17"/>
<evidence type="ECO:0000256" key="11">
    <source>
        <dbReference type="ARBA" id="ARBA00023002"/>
    </source>
</evidence>
<evidence type="ECO:0000256" key="9">
    <source>
        <dbReference type="ARBA" id="ARBA00022827"/>
    </source>
</evidence>
<dbReference type="InterPro" id="IPR039261">
    <property type="entry name" value="FNR_nucleotide-bd"/>
</dbReference>
<dbReference type="PANTHER" id="PTHR43396">
    <property type="entry name" value="FLAVOHEMOPROTEIN"/>
    <property type="match status" value="1"/>
</dbReference>
<evidence type="ECO:0000256" key="15">
    <source>
        <dbReference type="ARBA" id="ARBA00048649"/>
    </source>
</evidence>
<keyword evidence="8 17" id="KW-0479">Metal-binding</keyword>
<dbReference type="InterPro" id="IPR009050">
    <property type="entry name" value="Globin-like_sf"/>
</dbReference>
<keyword evidence="21" id="KW-1185">Reference proteome</keyword>
<sequence>MLSQQHIDTVKATIPLLASAGTAITEHFYQRMFSHNPELKNVFNMTHQKTGGQPAALFNAIAAYATHIDNLDVLTGAVMRIAHKHTSFNIQPDQYDIVGHHLIETLRELAPDAFTKDVEEAWVAAYGQLADIFIKIESDLYKERAAQAGGWEDFRRFRVASKTPESDLVTSFVFEPTDGGAVIDYLPGQYLGVKLHPKGNEYDEIRQYSLSTAPNNQTYRISVKREGSDDMAGVMSNYLHDHLNVGDEIEAMPPAGDFFFKDKQTQVVLISGGVGLTPMQAMLNTLAKQGYTQPVHYLHACANQGQHSFKEHVNGLKGTLNLSVHTWYEQADNAEDGVIEGNMALDPIKDSLPLTNGEFYLCGPVGFMMFVKQQLLTLGVGADRIHYELFGPHKDV</sequence>
<dbReference type="AlphaFoldDB" id="W1RRL3"/>
<dbReference type="Pfam" id="PF00042">
    <property type="entry name" value="Globin"/>
    <property type="match status" value="1"/>
</dbReference>
<comment type="caution">
    <text evidence="20">The sequence shown here is derived from an EMBL/GenBank/DDBJ whole genome shotgun (WGS) entry which is preliminary data.</text>
</comment>
<dbReference type="PANTHER" id="PTHR43396:SF3">
    <property type="entry name" value="FLAVOHEMOPROTEIN"/>
    <property type="match status" value="1"/>
</dbReference>
<dbReference type="GO" id="GO:0046210">
    <property type="term" value="P:nitric oxide catabolic process"/>
    <property type="evidence" value="ECO:0007669"/>
    <property type="project" value="TreeGrafter"/>
</dbReference>
<dbReference type="PROSITE" id="PS01033">
    <property type="entry name" value="GLOBIN"/>
    <property type="match status" value="1"/>
</dbReference>
<dbReference type="InterPro" id="IPR008333">
    <property type="entry name" value="Cbr1-like_FAD-bd_dom"/>
</dbReference>
<evidence type="ECO:0000259" key="19">
    <source>
        <dbReference type="PROSITE" id="PS51384"/>
    </source>
</evidence>
<dbReference type="OrthoDB" id="9801223at2"/>
<name>W1RRL3_9GAMM</name>
<dbReference type="InterPro" id="IPR000971">
    <property type="entry name" value="Globin"/>
</dbReference>
<comment type="domain">
    <text evidence="17">Consists of two distinct domains; an N-terminal heme-containing oxygen-binding domain and a C-terminal reductase domain with binding sites for FAD and NAD(P)H.</text>
</comment>
<dbReference type="PROSITE" id="PS51384">
    <property type="entry name" value="FAD_FR"/>
    <property type="match status" value="1"/>
</dbReference>
<comment type="catalytic activity">
    <reaction evidence="16 17">
        <text>2 nitric oxide + NADPH + 2 O2 = 2 nitrate + NADP(+) + H(+)</text>
        <dbReference type="Rhea" id="RHEA:19465"/>
        <dbReference type="ChEBI" id="CHEBI:15378"/>
        <dbReference type="ChEBI" id="CHEBI:15379"/>
        <dbReference type="ChEBI" id="CHEBI:16480"/>
        <dbReference type="ChEBI" id="CHEBI:17632"/>
        <dbReference type="ChEBI" id="CHEBI:57783"/>
        <dbReference type="ChEBI" id="CHEBI:58349"/>
        <dbReference type="EC" id="1.14.12.17"/>
    </reaction>
</comment>
<comment type="function">
    <text evidence="14 17">Is involved in NO detoxification in an aerobic process, termed nitric oxide dioxygenase (NOD) reaction that utilizes O(2) and NAD(P)H to convert NO to nitrate, which protects the bacterium from various noxious nitrogen compounds. Therefore, plays a central role in the inducible response to nitrosative stress.</text>
</comment>
<keyword evidence="12 17" id="KW-0408">Iron</keyword>
<evidence type="ECO:0000256" key="1">
    <source>
        <dbReference type="ARBA" id="ARBA00006401"/>
    </source>
</evidence>
<feature type="region of interest" description="Reductase" evidence="17">
    <location>
        <begin position="149"/>
        <end position="396"/>
    </location>
</feature>
<dbReference type="Gene3D" id="3.40.50.80">
    <property type="entry name" value="Nucleotide-binding domain of ferredoxin-NADP reductase (FNR) module"/>
    <property type="match status" value="1"/>
</dbReference>
<keyword evidence="7 17" id="KW-0285">Flavoprotein</keyword>
<evidence type="ECO:0000256" key="5">
    <source>
        <dbReference type="ARBA" id="ARBA00022617"/>
    </source>
</evidence>
<feature type="active site" description="Charge relay system" evidence="17">
    <location>
        <position position="137"/>
    </location>
</feature>
<evidence type="ECO:0000256" key="3">
    <source>
        <dbReference type="ARBA" id="ARBA00022448"/>
    </source>
</evidence>
<dbReference type="GO" id="GO:0009636">
    <property type="term" value="P:response to toxic substance"/>
    <property type="evidence" value="ECO:0007669"/>
    <property type="project" value="UniProtKB-KW"/>
</dbReference>
<feature type="site" description="Involved in heme-bound ligand stabilization and O-O bond activation" evidence="17">
    <location>
        <position position="29"/>
    </location>
</feature>
<reference evidence="20 21" key="1">
    <citation type="journal article" date="2014" name="Genome Announc.">
        <title>Draft Genome Sequence of Marinomonas sp. Strain D104, a Polycyclic Aromatic Hydrocarbon-Degrading Bacterium from the Deep-Sea Sediment of the Arctic Ocean.</title>
        <authorList>
            <person name="Dong C."/>
            <person name="Bai X."/>
            <person name="Lai Q."/>
            <person name="Xie Y."/>
            <person name="Chen X."/>
            <person name="Shao Z."/>
        </authorList>
    </citation>
    <scope>NUCLEOTIDE SEQUENCE [LARGE SCALE GENOMIC DNA]</scope>
    <source>
        <strain evidence="20 21">D104</strain>
    </source>
</reference>
<feature type="site" description="Influences the redox potential of the prosthetic heme and FAD groups" evidence="17">
    <location>
        <position position="388"/>
    </location>
</feature>
<dbReference type="STRING" id="1208321.D104_11285"/>
<evidence type="ECO:0000256" key="8">
    <source>
        <dbReference type="ARBA" id="ARBA00022723"/>
    </source>
</evidence>
<dbReference type="Gene3D" id="2.40.30.10">
    <property type="entry name" value="Translation factors"/>
    <property type="match status" value="1"/>
</dbReference>
<keyword evidence="9 17" id="KW-0274">FAD</keyword>
<dbReference type="InterPro" id="IPR001433">
    <property type="entry name" value="OxRdtase_FAD/NAD-bd"/>
</dbReference>